<keyword evidence="3" id="KW-1185">Reference proteome</keyword>
<feature type="region of interest" description="Disordered" evidence="1">
    <location>
        <begin position="263"/>
        <end position="392"/>
    </location>
</feature>
<feature type="compositionally biased region" description="Basic and acidic residues" evidence="1">
    <location>
        <begin position="1063"/>
        <end position="1072"/>
    </location>
</feature>
<feature type="region of interest" description="Disordered" evidence="1">
    <location>
        <begin position="780"/>
        <end position="829"/>
    </location>
</feature>
<feature type="region of interest" description="Disordered" evidence="1">
    <location>
        <begin position="862"/>
        <end position="890"/>
    </location>
</feature>
<name>A0AAV1QDH8_SCOSC</name>
<gene>
    <name evidence="2" type="ORF">FSCOSCO3_A023413</name>
</gene>
<feature type="region of interest" description="Disordered" evidence="1">
    <location>
        <begin position="1370"/>
        <end position="1397"/>
    </location>
</feature>
<organism evidence="2 3">
    <name type="scientific">Scomber scombrus</name>
    <name type="common">Atlantic mackerel</name>
    <name type="synonym">Scomber vernalis</name>
    <dbReference type="NCBI Taxonomy" id="13677"/>
    <lineage>
        <taxon>Eukaryota</taxon>
        <taxon>Metazoa</taxon>
        <taxon>Chordata</taxon>
        <taxon>Craniata</taxon>
        <taxon>Vertebrata</taxon>
        <taxon>Euteleostomi</taxon>
        <taxon>Actinopterygii</taxon>
        <taxon>Neopterygii</taxon>
        <taxon>Teleostei</taxon>
        <taxon>Neoteleostei</taxon>
        <taxon>Acanthomorphata</taxon>
        <taxon>Pelagiaria</taxon>
        <taxon>Scombriformes</taxon>
        <taxon>Scombridae</taxon>
        <taxon>Scomber</taxon>
    </lineage>
</organism>
<comment type="caution">
    <text evidence="2">The sequence shown here is derived from an EMBL/GenBank/DDBJ whole genome shotgun (WGS) entry which is preliminary data.</text>
</comment>
<evidence type="ECO:0000256" key="1">
    <source>
        <dbReference type="SAM" id="MobiDB-lite"/>
    </source>
</evidence>
<feature type="compositionally biased region" description="Polar residues" evidence="1">
    <location>
        <begin position="952"/>
        <end position="963"/>
    </location>
</feature>
<feature type="region of interest" description="Disordered" evidence="1">
    <location>
        <begin position="1063"/>
        <end position="1106"/>
    </location>
</feature>
<sequence>MENEAQEIANTLVPDMLDRAAGNIDELLRSICRWEAEDEGKMCNQKLQQELHHFFNMRRVFAEHQSSEEEEEEEGTEMDATQGPSKNTGKPTGAKRHTSGLYKKITSAWKSVKTVKGYFTKKGGKVQPDPHDEESGRQSSSPPQEATSPTSVCSNEDISIAPNTDVLTVPLDVENLDSVTPGTSRVQLEAQQDVGEVVRSVTRDLPSKNIEQEPGELSTSSDEDMSATMEENASRSCQPQNDKQVKRHTSVFYKQMKSTWKNMKSVNLFTKKRGNRDHPVQDQLEEDATDSGSQKSDSPPQEASPIPSVPSKEDNGTAARTDPITAPQELADVDNEDKDVTPVGFMEEDLVTAMDATPRTSETKPREMSPMADPTKTSCESDSKTEKQAVVSKKKETKKFFFPLMKRNKVQPAVDQHEEEAPASGSQSKLSSVHSSEDTKVAVKTDVSPAPLEPVDVDEQAITPMEKGIAPEPSTIISAPSEYCEKRSSVTVKDPVKERDSTPGPSRQGKQGTNMVAMKTDLSLVPLEKVDVDKQAITPMQKGIAPKPSTIISAPSEYCEKRSSVTVKDLVKERDSTPGPSCQGKRGTNMVATKTDLSLVPLEKVDVDNEDVTPMEKEDFGSKPSTGKDPVMERESTPNMVAITTDLSPVPLELMNVDHKNIRPMDKQYFGSEPSTVEGPVKERDSTPNMVAMTTDLNPVPQELMDVDNEDKDVTPVGFMEEDLVTAMDATPRTSETKPREMSPMADPTKTSSESDSKTEKQAVVSKKKETKKIFFSLMKRNKVQPAVDQHEEEAPTSGSQSKLSSVHSSEDTKVAVKTDVSPVPLEPVDVDEQAITPMQKGLAPKPSTIISAPSEYCEKRSSVTVKDLVKERDSTPGPSRQGKQGTNMVAMKTDLSLVPLEKVDVDKQAIRPMEKGLAPKPSTIISAPSEYCEKRSSVTVKDLVKERDSTPRPSRQGKQGTNMVAMKTDLSVVPLEKVDVDKQAIRPMEKGLAPEPSTIISAPSEYCEKRSSVTERQFPFLVKEMDSTPGPSGKGKQGTNMVAIKTYLSPVPLEKVDVGTKDMTPMEKQDFGSKPSTVEDPVMEMDSIPGPSGQGEQPKSSQEASGAEAQLITLRIIFYHIIRNFFKSLTGKQLKDMNRGVYPEEVKEQLTEMCMKILRLVIESITNNLSDAVSQNGSTSSPTCSQDNVKEQVGQDALVKLLRKSFDITEDHIEKTVKGSLGEALYDVLDSDHSIDIPPNVPEIIVKTVTDELNSILSETIQSSLNKVISCSTTAACCQFSSCRKCKKMLTAVVGEIKFWLTFQDIASKFSIRTGSGVIESANGSKDPKNKLLWWSCFMRWRKSQLALKKHLEDAIVLSSRDICSLSPRPTSSISSEDDEDITSEEHRCAPSTSSHVNKITAEKNNRISQVSSKWTHTVITLQHVTHVKSECDVNQQQRLYTAHIHYELLIFDHS</sequence>
<feature type="compositionally biased region" description="Polar residues" evidence="1">
    <location>
        <begin position="424"/>
        <end position="434"/>
    </location>
</feature>
<feature type="region of interest" description="Disordered" evidence="1">
    <location>
        <begin position="665"/>
        <end position="687"/>
    </location>
</feature>
<evidence type="ECO:0000313" key="2">
    <source>
        <dbReference type="EMBL" id="CAK6981494.1"/>
    </source>
</evidence>
<accession>A0AAV1QDH8</accession>
<feature type="compositionally biased region" description="Acidic residues" evidence="1">
    <location>
        <begin position="68"/>
        <end position="77"/>
    </location>
</feature>
<feature type="compositionally biased region" description="Polar residues" evidence="1">
    <location>
        <begin position="797"/>
        <end position="808"/>
    </location>
</feature>
<feature type="compositionally biased region" description="Polar residues" evidence="1">
    <location>
        <begin position="877"/>
        <end position="888"/>
    </location>
</feature>
<reference evidence="2 3" key="1">
    <citation type="submission" date="2024-01" db="EMBL/GenBank/DDBJ databases">
        <authorList>
            <person name="Alioto T."/>
            <person name="Alioto T."/>
            <person name="Gomez Garrido J."/>
        </authorList>
    </citation>
    <scope>NUCLEOTIDE SEQUENCE [LARGE SCALE GENOMIC DNA]</scope>
</reference>
<feature type="region of interest" description="Disordered" evidence="1">
    <location>
        <begin position="721"/>
        <end position="768"/>
    </location>
</feature>
<feature type="compositionally biased region" description="Basic and acidic residues" evidence="1">
    <location>
        <begin position="483"/>
        <end position="501"/>
    </location>
</feature>
<feature type="region of interest" description="Disordered" evidence="1">
    <location>
        <begin position="937"/>
        <end position="969"/>
    </location>
</feature>
<feature type="region of interest" description="Disordered" evidence="1">
    <location>
        <begin position="606"/>
        <end position="636"/>
    </location>
</feature>
<feature type="region of interest" description="Disordered" evidence="1">
    <location>
        <begin position="410"/>
        <end position="516"/>
    </location>
</feature>
<feature type="compositionally biased region" description="Basic and acidic residues" evidence="1">
    <location>
        <begin position="862"/>
        <end position="875"/>
    </location>
</feature>
<feature type="region of interest" description="Disordered" evidence="1">
    <location>
        <begin position="837"/>
        <end position="856"/>
    </location>
</feature>
<feature type="compositionally biased region" description="Polar residues" evidence="1">
    <location>
        <begin position="229"/>
        <end position="242"/>
    </location>
</feature>
<feature type="region of interest" description="Disordered" evidence="1">
    <location>
        <begin position="63"/>
        <end position="99"/>
    </location>
</feature>
<feature type="compositionally biased region" description="Basic and acidic residues" evidence="1">
    <location>
        <begin position="937"/>
        <end position="951"/>
    </location>
</feature>
<feature type="region of interest" description="Disordered" evidence="1">
    <location>
        <begin position="201"/>
        <end position="249"/>
    </location>
</feature>
<evidence type="ECO:0000313" key="3">
    <source>
        <dbReference type="Proteomes" id="UP001314229"/>
    </source>
</evidence>
<feature type="compositionally biased region" description="Polar residues" evidence="1">
    <location>
        <begin position="290"/>
        <end position="301"/>
    </location>
</feature>
<protein>
    <submittedName>
        <fullName evidence="2">Uncharacterized protein LOC121904915</fullName>
    </submittedName>
</protein>
<feature type="compositionally biased region" description="Polar residues" evidence="1">
    <location>
        <begin position="1095"/>
        <end position="1105"/>
    </location>
</feature>
<dbReference type="EMBL" id="CAWUFR010000833">
    <property type="protein sequence ID" value="CAK6981494.1"/>
    <property type="molecule type" value="Genomic_DNA"/>
</dbReference>
<feature type="compositionally biased region" description="Polar residues" evidence="1">
    <location>
        <begin position="503"/>
        <end position="514"/>
    </location>
</feature>
<feature type="compositionally biased region" description="Polar residues" evidence="1">
    <location>
        <begin position="137"/>
        <end position="157"/>
    </location>
</feature>
<feature type="region of interest" description="Disordered" evidence="1">
    <location>
        <begin position="120"/>
        <end position="157"/>
    </location>
</feature>
<proteinExistence type="predicted"/>
<dbReference type="Proteomes" id="UP001314229">
    <property type="component" value="Unassembled WGS sequence"/>
</dbReference>